<dbReference type="RefSeq" id="WP_040723777.1">
    <property type="nucleotide sequence ID" value="NZ_CAWPHS010000020.1"/>
</dbReference>
<name>A0A7X6M105_9NOCA</name>
<organism evidence="2 3">
    <name type="scientific">Nocardia veterana</name>
    <dbReference type="NCBI Taxonomy" id="132249"/>
    <lineage>
        <taxon>Bacteria</taxon>
        <taxon>Bacillati</taxon>
        <taxon>Actinomycetota</taxon>
        <taxon>Actinomycetes</taxon>
        <taxon>Mycobacteriales</taxon>
        <taxon>Nocardiaceae</taxon>
        <taxon>Nocardia</taxon>
    </lineage>
</organism>
<dbReference type="AlphaFoldDB" id="A0A7X6M105"/>
<accession>A0A7X6M105</accession>
<dbReference type="PANTHER" id="PTHR38011:SF11">
    <property type="entry name" value="2,5-DIAMINO-6-RIBOSYLAMINO-4(3H)-PYRIMIDINONE 5'-PHOSPHATE REDUCTASE"/>
    <property type="match status" value="1"/>
</dbReference>
<dbReference type="Proteomes" id="UP000523447">
    <property type="component" value="Unassembled WGS sequence"/>
</dbReference>
<evidence type="ECO:0000313" key="2">
    <source>
        <dbReference type="EMBL" id="NKY88248.1"/>
    </source>
</evidence>
<reference evidence="2 3" key="1">
    <citation type="submission" date="2020-04" db="EMBL/GenBank/DDBJ databases">
        <title>MicrobeNet Type strains.</title>
        <authorList>
            <person name="Nicholson A.C."/>
        </authorList>
    </citation>
    <scope>NUCLEOTIDE SEQUENCE [LARGE SCALE GENOMIC DNA]</scope>
    <source>
        <strain evidence="2 3">DSM 44445</strain>
    </source>
</reference>
<dbReference type="PANTHER" id="PTHR38011">
    <property type="entry name" value="DIHYDROFOLATE REDUCTASE FAMILY PROTEIN (AFU_ORTHOLOGUE AFUA_8G06820)"/>
    <property type="match status" value="1"/>
</dbReference>
<dbReference type="InterPro" id="IPR024072">
    <property type="entry name" value="DHFR-like_dom_sf"/>
</dbReference>
<dbReference type="EMBL" id="JAAXPE010000027">
    <property type="protein sequence ID" value="NKY88248.1"/>
    <property type="molecule type" value="Genomic_DNA"/>
</dbReference>
<dbReference type="InterPro" id="IPR002734">
    <property type="entry name" value="RibDG_C"/>
</dbReference>
<keyword evidence="3" id="KW-1185">Reference proteome</keyword>
<evidence type="ECO:0000259" key="1">
    <source>
        <dbReference type="Pfam" id="PF01872"/>
    </source>
</evidence>
<dbReference type="Pfam" id="PF01872">
    <property type="entry name" value="RibD_C"/>
    <property type="match status" value="1"/>
</dbReference>
<feature type="domain" description="Bacterial bifunctional deaminase-reductase C-terminal" evidence="1">
    <location>
        <begin position="8"/>
        <end position="154"/>
    </location>
</feature>
<dbReference type="Gene3D" id="3.40.430.10">
    <property type="entry name" value="Dihydrofolate Reductase, subunit A"/>
    <property type="match status" value="1"/>
</dbReference>
<evidence type="ECO:0000313" key="3">
    <source>
        <dbReference type="Proteomes" id="UP000523447"/>
    </source>
</evidence>
<comment type="caution">
    <text evidence="2">The sequence shown here is derived from an EMBL/GenBank/DDBJ whole genome shotgun (WGS) entry which is preliminary data.</text>
</comment>
<proteinExistence type="predicted"/>
<sequence length="179" mass="19723">MTRTVYYTATTLDGFIATPDHSLDWLLTRRVDSDGPMGYDSFIAKIGAMAMGASTYQWILDNHPEMDWPYPMPVWVFTHRQFPARTDGADVRFTQEPVTVVHKEMAAAAGDKGIWIVGGGDLAGQFADHGLLDEVTVSIAPVTIGAGQPLLPRRLELELTELARNGEFACARFAVVRPE</sequence>
<protein>
    <submittedName>
        <fullName evidence="2">Dihydrofolate reductase</fullName>
    </submittedName>
</protein>
<dbReference type="GO" id="GO:0009231">
    <property type="term" value="P:riboflavin biosynthetic process"/>
    <property type="evidence" value="ECO:0007669"/>
    <property type="project" value="InterPro"/>
</dbReference>
<gene>
    <name evidence="2" type="ORF">HGA07_21825</name>
</gene>
<dbReference type="SUPFAM" id="SSF53597">
    <property type="entry name" value="Dihydrofolate reductase-like"/>
    <property type="match status" value="1"/>
</dbReference>
<dbReference type="InterPro" id="IPR050765">
    <property type="entry name" value="Riboflavin_Biosynth_HTPR"/>
</dbReference>
<dbReference type="GO" id="GO:0008703">
    <property type="term" value="F:5-amino-6-(5-phosphoribosylamino)uracil reductase activity"/>
    <property type="evidence" value="ECO:0007669"/>
    <property type="project" value="InterPro"/>
</dbReference>